<evidence type="ECO:0000256" key="10">
    <source>
        <dbReference type="ARBA" id="ARBA00023136"/>
    </source>
</evidence>
<evidence type="ECO:0000256" key="5">
    <source>
        <dbReference type="ARBA" id="ARBA00022597"/>
    </source>
</evidence>
<dbReference type="InterPro" id="IPR000412">
    <property type="entry name" value="ABC_2_transport"/>
</dbReference>
<dbReference type="GO" id="GO:0015774">
    <property type="term" value="P:polysaccharide transport"/>
    <property type="evidence" value="ECO:0007669"/>
    <property type="project" value="UniProtKB-KW"/>
</dbReference>
<comment type="subcellular location">
    <subcellularLocation>
        <location evidence="11">Cell inner membrane</location>
        <topology evidence="11">Multi-pass membrane protein</topology>
    </subcellularLocation>
    <subcellularLocation>
        <location evidence="1">Cell membrane</location>
        <topology evidence="1">Multi-pass membrane protein</topology>
    </subcellularLocation>
</comment>
<feature type="transmembrane region" description="Helical" evidence="11">
    <location>
        <begin position="20"/>
        <end position="43"/>
    </location>
</feature>
<dbReference type="Pfam" id="PF01061">
    <property type="entry name" value="ABC2_membrane"/>
    <property type="match status" value="1"/>
</dbReference>
<feature type="transmembrane region" description="Helical" evidence="11">
    <location>
        <begin position="63"/>
        <end position="81"/>
    </location>
</feature>
<keyword evidence="7" id="KW-0972">Capsule biogenesis/degradation</keyword>
<keyword evidence="14" id="KW-1185">Reference proteome</keyword>
<dbReference type="PRINTS" id="PR00164">
    <property type="entry name" value="ABC2TRNSPORT"/>
</dbReference>
<feature type="transmembrane region" description="Helical" evidence="11">
    <location>
        <begin position="229"/>
        <end position="247"/>
    </location>
</feature>
<dbReference type="GO" id="GO:0140359">
    <property type="term" value="F:ABC-type transporter activity"/>
    <property type="evidence" value="ECO:0007669"/>
    <property type="project" value="InterPro"/>
</dbReference>
<dbReference type="PANTHER" id="PTHR30413:SF10">
    <property type="entry name" value="CAPSULE POLYSACCHARIDE EXPORT INNER-MEMBRANE PROTEIN CTRC"/>
    <property type="match status" value="1"/>
</dbReference>
<feature type="domain" description="ABC transmembrane type-2" evidence="12">
    <location>
        <begin position="25"/>
        <end position="250"/>
    </location>
</feature>
<keyword evidence="10 11" id="KW-0472">Membrane</keyword>
<evidence type="ECO:0000313" key="14">
    <source>
        <dbReference type="Proteomes" id="UP000315235"/>
    </source>
</evidence>
<organism evidence="13 14">
    <name type="scientific">Pseudomonas mangiferae</name>
    <dbReference type="NCBI Taxonomy" id="2593654"/>
    <lineage>
        <taxon>Bacteria</taxon>
        <taxon>Pseudomonadati</taxon>
        <taxon>Pseudomonadota</taxon>
        <taxon>Gammaproteobacteria</taxon>
        <taxon>Pseudomonadales</taxon>
        <taxon>Pseudomonadaceae</taxon>
        <taxon>Pseudomonas</taxon>
    </lineage>
</organism>
<evidence type="ECO:0000259" key="12">
    <source>
        <dbReference type="PROSITE" id="PS51012"/>
    </source>
</evidence>
<dbReference type="OrthoDB" id="9786910at2"/>
<sequence>MKHYLYLILQLGRREVLSRYRGTVMGIFWSFISPVVMLVVYTFVFSEVFKARWGVGGTDKTAFAVNLFAGIIVHGFFAECLSRSPTLMPQYVSYVKRVVFPLAILPPVVVVSALFHTFISVLVLLIAHFVLYGFVHWQALFLPLLMLPLVFVALGCTWLLAALGVFLRDIGQIMPVVITILMFMAPVFYPVSALPEAYQGWLYLNPLTPAIESARALLLQGELPGWQGYFLYLAAGLASAALGWAFFERARKGFADVL</sequence>
<feature type="transmembrane region" description="Helical" evidence="11">
    <location>
        <begin position="102"/>
        <end position="135"/>
    </location>
</feature>
<name>A0A553GX50_9PSED</name>
<evidence type="ECO:0000256" key="9">
    <source>
        <dbReference type="ARBA" id="ARBA00023047"/>
    </source>
</evidence>
<evidence type="ECO:0000256" key="4">
    <source>
        <dbReference type="ARBA" id="ARBA00022475"/>
    </source>
</evidence>
<dbReference type="RefSeq" id="WP_143489218.1">
    <property type="nucleotide sequence ID" value="NZ_VJOY01000010.1"/>
</dbReference>
<dbReference type="InterPro" id="IPR047817">
    <property type="entry name" value="ABC2_TM_bact-type"/>
</dbReference>
<evidence type="ECO:0000256" key="2">
    <source>
        <dbReference type="ARBA" id="ARBA00007783"/>
    </source>
</evidence>
<evidence type="ECO:0000256" key="11">
    <source>
        <dbReference type="RuleBase" id="RU361157"/>
    </source>
</evidence>
<evidence type="ECO:0000313" key="13">
    <source>
        <dbReference type="EMBL" id="TRX74092.1"/>
    </source>
</evidence>
<evidence type="ECO:0000256" key="6">
    <source>
        <dbReference type="ARBA" id="ARBA00022692"/>
    </source>
</evidence>
<dbReference type="InterPro" id="IPR013525">
    <property type="entry name" value="ABC2_TM"/>
</dbReference>
<dbReference type="GO" id="GO:0015920">
    <property type="term" value="P:lipopolysaccharide transport"/>
    <property type="evidence" value="ECO:0007669"/>
    <property type="project" value="TreeGrafter"/>
</dbReference>
<evidence type="ECO:0000256" key="1">
    <source>
        <dbReference type="ARBA" id="ARBA00004651"/>
    </source>
</evidence>
<gene>
    <name evidence="13" type="ORF">FM069_15220</name>
</gene>
<keyword evidence="9" id="KW-0625">Polysaccharide transport</keyword>
<proteinExistence type="inferred from homology"/>
<evidence type="ECO:0000256" key="7">
    <source>
        <dbReference type="ARBA" id="ARBA00022903"/>
    </source>
</evidence>
<dbReference type="GO" id="GO:0043190">
    <property type="term" value="C:ATP-binding cassette (ABC) transporter complex"/>
    <property type="evidence" value="ECO:0007669"/>
    <property type="project" value="InterPro"/>
</dbReference>
<keyword evidence="4 11" id="KW-1003">Cell membrane</keyword>
<dbReference type="Proteomes" id="UP000315235">
    <property type="component" value="Unassembled WGS sequence"/>
</dbReference>
<evidence type="ECO:0000256" key="3">
    <source>
        <dbReference type="ARBA" id="ARBA00022448"/>
    </source>
</evidence>
<dbReference type="EMBL" id="VJOY01000010">
    <property type="protein sequence ID" value="TRX74092.1"/>
    <property type="molecule type" value="Genomic_DNA"/>
</dbReference>
<evidence type="ECO:0000256" key="8">
    <source>
        <dbReference type="ARBA" id="ARBA00022989"/>
    </source>
</evidence>
<comment type="similarity">
    <text evidence="2 11">Belongs to the ABC-2 integral membrane protein family.</text>
</comment>
<keyword evidence="3 11" id="KW-0813">Transport</keyword>
<protein>
    <recommendedName>
        <fullName evidence="11">Transport permease protein</fullName>
    </recommendedName>
</protein>
<dbReference type="PANTHER" id="PTHR30413">
    <property type="entry name" value="INNER MEMBRANE TRANSPORT PERMEASE"/>
    <property type="match status" value="1"/>
</dbReference>
<reference evidence="13 14" key="1">
    <citation type="submission" date="2019-07" db="EMBL/GenBank/DDBJ databases">
        <title>Pseudomonas mangiferae sp. nov., isolated from bark of mango tree in Thailand.</title>
        <authorList>
            <person name="Srisuk N."/>
            <person name="Anurat P."/>
        </authorList>
    </citation>
    <scope>NUCLEOTIDE SEQUENCE [LARGE SCALE GENOMIC DNA]</scope>
    <source>
        <strain evidence="13 14">DMKU_BBB3-04</strain>
    </source>
</reference>
<accession>A0A553GX50</accession>
<keyword evidence="5" id="KW-0762">Sugar transport</keyword>
<feature type="transmembrane region" description="Helical" evidence="11">
    <location>
        <begin position="141"/>
        <end position="166"/>
    </location>
</feature>
<keyword evidence="6 11" id="KW-0812">Transmembrane</keyword>
<dbReference type="PIRSF" id="PIRSF006648">
    <property type="entry name" value="DrrB"/>
    <property type="match status" value="1"/>
</dbReference>
<feature type="transmembrane region" description="Helical" evidence="11">
    <location>
        <begin position="173"/>
        <end position="191"/>
    </location>
</feature>
<dbReference type="AlphaFoldDB" id="A0A553GX50"/>
<comment type="caution">
    <text evidence="13">The sequence shown here is derived from an EMBL/GenBank/DDBJ whole genome shotgun (WGS) entry which is preliminary data.</text>
</comment>
<keyword evidence="8 11" id="KW-1133">Transmembrane helix</keyword>
<dbReference type="PROSITE" id="PS51012">
    <property type="entry name" value="ABC_TM2"/>
    <property type="match status" value="1"/>
</dbReference>